<feature type="domain" description="F-box" evidence="1">
    <location>
        <begin position="3"/>
        <end position="49"/>
    </location>
</feature>
<dbReference type="PROSITE" id="PS50181">
    <property type="entry name" value="FBOX"/>
    <property type="match status" value="1"/>
</dbReference>
<protein>
    <recommendedName>
        <fullName evidence="1">F-box domain-containing protein</fullName>
    </recommendedName>
</protein>
<dbReference type="Proteomes" id="UP001432322">
    <property type="component" value="Unassembled WGS sequence"/>
</dbReference>
<comment type="caution">
    <text evidence="2">The sequence shown here is derived from an EMBL/GenBank/DDBJ whole genome shotgun (WGS) entry which is preliminary data.</text>
</comment>
<dbReference type="InterPro" id="IPR001810">
    <property type="entry name" value="F-box_dom"/>
</dbReference>
<accession>A0AAV5V2Y9</accession>
<gene>
    <name evidence="2" type="ORF">PFISCL1PPCAC_4226</name>
    <name evidence="3" type="ORF">PFISCL1PPCAC_4227</name>
</gene>
<dbReference type="InterPro" id="IPR036047">
    <property type="entry name" value="F-box-like_dom_sf"/>
</dbReference>
<dbReference type="SMART" id="SM00256">
    <property type="entry name" value="FBOX"/>
    <property type="match status" value="1"/>
</dbReference>
<dbReference type="EMBL" id="BTSY01000002">
    <property type="protein sequence ID" value="GMT12930.1"/>
    <property type="molecule type" value="Genomic_DNA"/>
</dbReference>
<feature type="non-terminal residue" evidence="2">
    <location>
        <position position="1"/>
    </location>
</feature>
<dbReference type="Pfam" id="PF00646">
    <property type="entry name" value="F-box"/>
    <property type="match status" value="1"/>
</dbReference>
<evidence type="ECO:0000313" key="3">
    <source>
        <dbReference type="EMBL" id="GMT12930.1"/>
    </source>
</evidence>
<dbReference type="AlphaFoldDB" id="A0AAV5V2Y9"/>
<organism evidence="2 4">
    <name type="scientific">Pristionchus fissidentatus</name>
    <dbReference type="NCBI Taxonomy" id="1538716"/>
    <lineage>
        <taxon>Eukaryota</taxon>
        <taxon>Metazoa</taxon>
        <taxon>Ecdysozoa</taxon>
        <taxon>Nematoda</taxon>
        <taxon>Chromadorea</taxon>
        <taxon>Rhabditida</taxon>
        <taxon>Rhabditina</taxon>
        <taxon>Diplogasteromorpha</taxon>
        <taxon>Diplogasteroidea</taxon>
        <taxon>Neodiplogasteridae</taxon>
        <taxon>Pristionchus</taxon>
    </lineage>
</organism>
<keyword evidence="4" id="KW-1185">Reference proteome</keyword>
<name>A0AAV5V2Y9_9BILA</name>
<evidence type="ECO:0000259" key="1">
    <source>
        <dbReference type="PROSITE" id="PS50181"/>
    </source>
</evidence>
<sequence>QPPLTLESLPNEIIFRIVSSLSIGSRMIVRQCSKTMRDAIEKSDIFPSHVRLLIGQDLNEHTDTSNLLVDVLFTSDSDSELRQVSILEVDNYYDDASLKRFLAVLKHSFRRVYIDNLFISNCFELCTTIRAMY</sequence>
<reference evidence="2" key="1">
    <citation type="submission" date="2023-10" db="EMBL/GenBank/DDBJ databases">
        <title>Genome assembly of Pristionchus species.</title>
        <authorList>
            <person name="Yoshida K."/>
            <person name="Sommer R.J."/>
        </authorList>
    </citation>
    <scope>NUCLEOTIDE SEQUENCE</scope>
    <source>
        <strain evidence="2">RS5133</strain>
    </source>
</reference>
<evidence type="ECO:0000313" key="2">
    <source>
        <dbReference type="EMBL" id="GMT12929.1"/>
    </source>
</evidence>
<proteinExistence type="predicted"/>
<dbReference type="EMBL" id="BTSY01000002">
    <property type="protein sequence ID" value="GMT12929.1"/>
    <property type="molecule type" value="Genomic_DNA"/>
</dbReference>
<evidence type="ECO:0000313" key="4">
    <source>
        <dbReference type="Proteomes" id="UP001432322"/>
    </source>
</evidence>
<dbReference type="SUPFAM" id="SSF81383">
    <property type="entry name" value="F-box domain"/>
    <property type="match status" value="1"/>
</dbReference>